<accession>A0A226WWP0</accession>
<sequence>MRANTRMHPNVAAKKAQRRSLKQHLYYPSIDCFKQRNDQLNDRRIRQARSTSARANDKGDETT</sequence>
<proteinExistence type="predicted"/>
<feature type="region of interest" description="Disordered" evidence="1">
    <location>
        <begin position="1"/>
        <end position="20"/>
    </location>
</feature>
<gene>
    <name evidence="2" type="ORF">BSU04_25535</name>
</gene>
<protein>
    <submittedName>
        <fullName evidence="2">Uncharacterized protein</fullName>
    </submittedName>
</protein>
<evidence type="ECO:0000313" key="2">
    <source>
        <dbReference type="EMBL" id="OXC75594.1"/>
    </source>
</evidence>
<dbReference type="AlphaFoldDB" id="A0A226WWP0"/>
<comment type="caution">
    <text evidence="2">The sequence shown here is derived from an EMBL/GenBank/DDBJ whole genome shotgun (WGS) entry which is preliminary data.</text>
</comment>
<evidence type="ECO:0000256" key="1">
    <source>
        <dbReference type="SAM" id="MobiDB-lite"/>
    </source>
</evidence>
<dbReference type="Proteomes" id="UP000214720">
    <property type="component" value="Unassembled WGS sequence"/>
</dbReference>
<reference evidence="3" key="1">
    <citation type="submission" date="2017-01" db="EMBL/GenBank/DDBJ databases">
        <title>Genome Analysis of Deinococcus marmoris KOPRI26562.</title>
        <authorList>
            <person name="Kim J.H."/>
            <person name="Oh H.-M."/>
        </authorList>
    </citation>
    <scope>NUCLEOTIDE SEQUENCE [LARGE SCALE GENOMIC DNA]</scope>
    <source>
        <strain evidence="3">PAMC 26633</strain>
    </source>
</reference>
<organism evidence="2 3">
    <name type="scientific">Caballeronia sordidicola</name>
    <name type="common">Burkholderia sordidicola</name>
    <dbReference type="NCBI Taxonomy" id="196367"/>
    <lineage>
        <taxon>Bacteria</taxon>
        <taxon>Pseudomonadati</taxon>
        <taxon>Pseudomonadota</taxon>
        <taxon>Betaproteobacteria</taxon>
        <taxon>Burkholderiales</taxon>
        <taxon>Burkholderiaceae</taxon>
        <taxon>Caballeronia</taxon>
    </lineage>
</organism>
<dbReference type="EMBL" id="MTHB01000165">
    <property type="protein sequence ID" value="OXC75594.1"/>
    <property type="molecule type" value="Genomic_DNA"/>
</dbReference>
<name>A0A226WWP0_CABSO</name>
<feature type="region of interest" description="Disordered" evidence="1">
    <location>
        <begin position="38"/>
        <end position="63"/>
    </location>
</feature>
<evidence type="ECO:0000313" key="3">
    <source>
        <dbReference type="Proteomes" id="UP000214720"/>
    </source>
</evidence>